<reference evidence="2 3" key="1">
    <citation type="journal article" date="2019" name="Int. J. Syst. Evol. Microbiol.">
        <title>The Global Catalogue of Microorganisms (GCM) 10K type strain sequencing project: providing services to taxonomists for standard genome sequencing and annotation.</title>
        <authorList>
            <consortium name="The Broad Institute Genomics Platform"/>
            <consortium name="The Broad Institute Genome Sequencing Center for Infectious Disease"/>
            <person name="Wu L."/>
            <person name="Ma J."/>
        </authorList>
    </citation>
    <scope>NUCLEOTIDE SEQUENCE [LARGE SCALE GENOMIC DNA]</scope>
    <source>
        <strain evidence="2 3">CGMCC 1.12859</strain>
    </source>
</reference>
<sequence>MTDPNAVARALGRLAKGVPANGADDLTDGHPTDPEIDLERTVTEAETAMDRVTHTAAFVDAGGERRLRRAIRTADRAGEETIVERGTAVLSDLSTLRAAAGADDAKGETVGDEPLPPRSHNALPGREHTE</sequence>
<feature type="region of interest" description="Disordered" evidence="1">
    <location>
        <begin position="100"/>
        <end position="130"/>
    </location>
</feature>
<evidence type="ECO:0000256" key="1">
    <source>
        <dbReference type="SAM" id="MobiDB-lite"/>
    </source>
</evidence>
<dbReference type="Pfam" id="PF25920">
    <property type="entry name" value="DUF7966"/>
    <property type="match status" value="1"/>
</dbReference>
<name>A0ABD6BNI0_9EURY</name>
<keyword evidence="3" id="KW-1185">Reference proteome</keyword>
<dbReference type="EMBL" id="JBHUCZ010000001">
    <property type="protein sequence ID" value="MFD1566662.1"/>
    <property type="molecule type" value="Genomic_DNA"/>
</dbReference>
<evidence type="ECO:0000313" key="3">
    <source>
        <dbReference type="Proteomes" id="UP001597139"/>
    </source>
</evidence>
<gene>
    <name evidence="2" type="ORF">ACFSAU_04085</name>
</gene>
<dbReference type="InterPro" id="IPR058272">
    <property type="entry name" value="DUF7966"/>
</dbReference>
<protein>
    <submittedName>
        <fullName evidence="2">Uncharacterized protein</fullName>
    </submittedName>
</protein>
<evidence type="ECO:0000313" key="2">
    <source>
        <dbReference type="EMBL" id="MFD1566662.1"/>
    </source>
</evidence>
<dbReference type="AlphaFoldDB" id="A0ABD6BNI0"/>
<proteinExistence type="predicted"/>
<dbReference type="RefSeq" id="WP_267645956.1">
    <property type="nucleotide sequence ID" value="NZ_JANHGR010000001.1"/>
</dbReference>
<comment type="caution">
    <text evidence="2">The sequence shown here is derived from an EMBL/GenBank/DDBJ whole genome shotgun (WGS) entry which is preliminary data.</text>
</comment>
<accession>A0ABD6BNI0</accession>
<dbReference type="Proteomes" id="UP001597139">
    <property type="component" value="Unassembled WGS sequence"/>
</dbReference>
<organism evidence="2 3">
    <name type="scientific">Halolamina litorea</name>
    <dbReference type="NCBI Taxonomy" id="1515593"/>
    <lineage>
        <taxon>Archaea</taxon>
        <taxon>Methanobacteriati</taxon>
        <taxon>Methanobacteriota</taxon>
        <taxon>Stenosarchaea group</taxon>
        <taxon>Halobacteria</taxon>
        <taxon>Halobacteriales</taxon>
        <taxon>Haloferacaceae</taxon>
    </lineage>
</organism>